<evidence type="ECO:0000313" key="18">
    <source>
        <dbReference type="EMBL" id="KAK7275360.1"/>
    </source>
</evidence>
<evidence type="ECO:0000256" key="4">
    <source>
        <dbReference type="ARBA" id="ARBA00012483"/>
    </source>
</evidence>
<dbReference type="EC" id="2.3.2.27" evidence="4"/>
<comment type="catalytic activity">
    <reaction evidence="1">
        <text>S-ubiquitinyl-[E2 ubiquitin-conjugating enzyme]-L-cysteine + [acceptor protein]-L-lysine = [E2 ubiquitin-conjugating enzyme]-L-cysteine + N(6)-ubiquitinyl-[acceptor protein]-L-lysine.</text>
        <dbReference type="EC" id="2.3.2.27"/>
    </reaction>
</comment>
<evidence type="ECO:0000256" key="2">
    <source>
        <dbReference type="ARBA" id="ARBA00004167"/>
    </source>
</evidence>
<organism evidence="18 19">
    <name type="scientific">Crotalaria pallida</name>
    <name type="common">Smooth rattlebox</name>
    <name type="synonym">Crotalaria striata</name>
    <dbReference type="NCBI Taxonomy" id="3830"/>
    <lineage>
        <taxon>Eukaryota</taxon>
        <taxon>Viridiplantae</taxon>
        <taxon>Streptophyta</taxon>
        <taxon>Embryophyta</taxon>
        <taxon>Tracheophyta</taxon>
        <taxon>Spermatophyta</taxon>
        <taxon>Magnoliopsida</taxon>
        <taxon>eudicotyledons</taxon>
        <taxon>Gunneridae</taxon>
        <taxon>Pentapetalae</taxon>
        <taxon>rosids</taxon>
        <taxon>fabids</taxon>
        <taxon>Fabales</taxon>
        <taxon>Fabaceae</taxon>
        <taxon>Papilionoideae</taxon>
        <taxon>50 kb inversion clade</taxon>
        <taxon>genistoids sensu lato</taxon>
        <taxon>core genistoids</taxon>
        <taxon>Crotalarieae</taxon>
        <taxon>Crotalaria</taxon>
    </lineage>
</organism>
<comment type="similarity">
    <text evidence="14">Belongs to the RING-type zinc finger family. ATL subfamily.</text>
</comment>
<comment type="caution">
    <text evidence="18">The sequence shown here is derived from an EMBL/GenBank/DDBJ whole genome shotgun (WGS) entry which is preliminary data.</text>
</comment>
<keyword evidence="8" id="KW-0732">Signal</keyword>
<dbReference type="SUPFAM" id="SSF57850">
    <property type="entry name" value="RING/U-box"/>
    <property type="match status" value="1"/>
</dbReference>
<dbReference type="CDD" id="cd16461">
    <property type="entry name" value="RING-H2_EL5-like"/>
    <property type="match status" value="1"/>
</dbReference>
<dbReference type="GO" id="GO:0016020">
    <property type="term" value="C:membrane"/>
    <property type="evidence" value="ECO:0007669"/>
    <property type="project" value="UniProtKB-SubCell"/>
</dbReference>
<keyword evidence="11" id="KW-0862">Zinc</keyword>
<evidence type="ECO:0000256" key="11">
    <source>
        <dbReference type="ARBA" id="ARBA00022833"/>
    </source>
</evidence>
<keyword evidence="5" id="KW-0808">Transferase</keyword>
<gene>
    <name evidence="18" type="ORF">RIF29_16476</name>
</gene>
<evidence type="ECO:0000256" key="13">
    <source>
        <dbReference type="ARBA" id="ARBA00023136"/>
    </source>
</evidence>
<feature type="transmembrane region" description="Helical" evidence="16">
    <location>
        <begin position="16"/>
        <end position="39"/>
    </location>
</feature>
<evidence type="ECO:0000256" key="14">
    <source>
        <dbReference type="ARBA" id="ARBA00024209"/>
    </source>
</evidence>
<evidence type="ECO:0000313" key="19">
    <source>
        <dbReference type="Proteomes" id="UP001372338"/>
    </source>
</evidence>
<evidence type="ECO:0000256" key="3">
    <source>
        <dbReference type="ARBA" id="ARBA00004906"/>
    </source>
</evidence>
<evidence type="ECO:0000256" key="8">
    <source>
        <dbReference type="ARBA" id="ARBA00022729"/>
    </source>
</evidence>
<reference evidence="18 19" key="1">
    <citation type="submission" date="2024-01" db="EMBL/GenBank/DDBJ databases">
        <title>The genomes of 5 underutilized Papilionoideae crops provide insights into root nodulation and disease resistanc.</title>
        <authorList>
            <person name="Yuan L."/>
        </authorList>
    </citation>
    <scope>NUCLEOTIDE SEQUENCE [LARGE SCALE GENOMIC DNA]</scope>
    <source>
        <strain evidence="18">ZHUSHIDOU_FW_LH</strain>
        <tissue evidence="18">Leaf</tissue>
    </source>
</reference>
<comment type="subcellular location">
    <subcellularLocation>
        <location evidence="2">Membrane</location>
        <topology evidence="2">Single-pass membrane protein</topology>
    </subcellularLocation>
</comment>
<name>A0AAN9FGL9_CROPI</name>
<dbReference type="GO" id="GO:0008270">
    <property type="term" value="F:zinc ion binding"/>
    <property type="evidence" value="ECO:0007669"/>
    <property type="project" value="UniProtKB-KW"/>
</dbReference>
<dbReference type="InterPro" id="IPR013083">
    <property type="entry name" value="Znf_RING/FYVE/PHD"/>
</dbReference>
<evidence type="ECO:0000256" key="10">
    <source>
        <dbReference type="ARBA" id="ARBA00022786"/>
    </source>
</evidence>
<dbReference type="PANTHER" id="PTHR46279">
    <property type="entry name" value="RING/U-BOX SUPERFAMILY PROTEIN"/>
    <property type="match status" value="1"/>
</dbReference>
<keyword evidence="13 16" id="KW-0472">Membrane</keyword>
<dbReference type="Gene3D" id="3.30.40.10">
    <property type="entry name" value="Zinc/RING finger domain, C3HC4 (zinc finger)"/>
    <property type="match status" value="1"/>
</dbReference>
<dbReference type="PANTHER" id="PTHR46279:SF2">
    <property type="entry name" value="RING-H2 FINGER PROTEIN ATL21A-RELATED"/>
    <property type="match status" value="1"/>
</dbReference>
<dbReference type="PROSITE" id="PS50089">
    <property type="entry name" value="ZF_RING_2"/>
    <property type="match status" value="1"/>
</dbReference>
<dbReference type="Pfam" id="PF13639">
    <property type="entry name" value="zf-RING_2"/>
    <property type="match status" value="1"/>
</dbReference>
<dbReference type="InterPro" id="IPR025287">
    <property type="entry name" value="WAK_GUB"/>
</dbReference>
<evidence type="ECO:0000256" key="5">
    <source>
        <dbReference type="ARBA" id="ARBA00022679"/>
    </source>
</evidence>
<keyword evidence="6 16" id="KW-0812">Transmembrane</keyword>
<evidence type="ECO:0000256" key="15">
    <source>
        <dbReference type="PROSITE-ProRule" id="PRU00175"/>
    </source>
</evidence>
<keyword evidence="10" id="KW-0833">Ubl conjugation pathway</keyword>
<keyword evidence="12 16" id="KW-1133">Transmembrane helix</keyword>
<accession>A0AAN9FGL9</accession>
<evidence type="ECO:0000256" key="7">
    <source>
        <dbReference type="ARBA" id="ARBA00022723"/>
    </source>
</evidence>
<evidence type="ECO:0000256" key="6">
    <source>
        <dbReference type="ARBA" id="ARBA00022692"/>
    </source>
</evidence>
<proteinExistence type="inferred from homology"/>
<sequence>MEFKFSASSYKLVPSYLRVVCLMAIMKVLFHFFIFPVIYASNNCQFSVCGNNRILIRFPFQLEGEKNPDCGYPGFKLSCTNDSKTVLKLPYSREFYVRNINYQTQEIQVYDPDNCLPNRVLSLNFSGSPFIAIFHHNYTFVSCPYQNAGSQLIPIDCLSNSTNFLSAIPSLNLANSLPESCYVLRRLSVPVSRALYEKNLTDNLIEDLLLTWDKPDCRDCESQGLLCGFESSNSSRVLCFPDYRTGKSQQGLMTFRIITLVIVGPAVLCSIVIACYVCYKDRISNALLNVAIQRSAAAAIAAQPAAIPGPTGLDESTIESYEKLVLGESRRVPGPNGGSCCICLSEYNSNETIRCIPECKHCYHADCIDEWLRMNTTCPVCRNSPAPSPAHVMSSNP</sequence>
<keyword evidence="9 15" id="KW-0863">Zinc-finger</keyword>
<evidence type="ECO:0000256" key="16">
    <source>
        <dbReference type="SAM" id="Phobius"/>
    </source>
</evidence>
<dbReference type="AlphaFoldDB" id="A0AAN9FGL9"/>
<dbReference type="GO" id="GO:0061630">
    <property type="term" value="F:ubiquitin protein ligase activity"/>
    <property type="evidence" value="ECO:0007669"/>
    <property type="project" value="UniProtKB-EC"/>
</dbReference>
<dbReference type="EMBL" id="JAYWIO010000003">
    <property type="protein sequence ID" value="KAK7275360.1"/>
    <property type="molecule type" value="Genomic_DNA"/>
</dbReference>
<protein>
    <recommendedName>
        <fullName evidence="4">RING-type E3 ubiquitin transferase</fullName>
        <ecNumber evidence="4">2.3.2.27</ecNumber>
    </recommendedName>
</protein>
<feature type="transmembrane region" description="Helical" evidence="16">
    <location>
        <begin position="257"/>
        <end position="279"/>
    </location>
</feature>
<evidence type="ECO:0000259" key="17">
    <source>
        <dbReference type="PROSITE" id="PS50089"/>
    </source>
</evidence>
<comment type="pathway">
    <text evidence="3">Protein modification; protein ubiquitination.</text>
</comment>
<evidence type="ECO:0000256" key="1">
    <source>
        <dbReference type="ARBA" id="ARBA00000900"/>
    </source>
</evidence>
<keyword evidence="19" id="KW-1185">Reference proteome</keyword>
<dbReference type="GO" id="GO:0030247">
    <property type="term" value="F:polysaccharide binding"/>
    <property type="evidence" value="ECO:0007669"/>
    <property type="project" value="InterPro"/>
</dbReference>
<dbReference type="InterPro" id="IPR001841">
    <property type="entry name" value="Znf_RING"/>
</dbReference>
<dbReference type="Proteomes" id="UP001372338">
    <property type="component" value="Unassembled WGS sequence"/>
</dbReference>
<dbReference type="SMART" id="SM00184">
    <property type="entry name" value="RING"/>
    <property type="match status" value="1"/>
</dbReference>
<feature type="domain" description="RING-type" evidence="17">
    <location>
        <begin position="340"/>
        <end position="382"/>
    </location>
</feature>
<dbReference type="Pfam" id="PF13947">
    <property type="entry name" value="GUB_WAK_bind"/>
    <property type="match status" value="1"/>
</dbReference>
<evidence type="ECO:0000256" key="9">
    <source>
        <dbReference type="ARBA" id="ARBA00022771"/>
    </source>
</evidence>
<evidence type="ECO:0000256" key="12">
    <source>
        <dbReference type="ARBA" id="ARBA00022989"/>
    </source>
</evidence>
<keyword evidence="7" id="KW-0479">Metal-binding</keyword>
<dbReference type="InterPro" id="IPR046948">
    <property type="entry name" value="ATL20-22-like"/>
</dbReference>